<sequence length="256" mass="27608">MSVTFSAIQPGLRLADQVASALEAEIRAGRLGEGERLPTEAVLVQQFGVSRTVVREAVSRLKSQGLVDSRQGSGMYVRRPGLEPLTFDPVTVASKEAVLQIVEVRRALEAEVAELAAQRRSDADMATIRDALHAIDAAVQAGRDGVDEDVRFHRAIAQAAGNPFLIRTLDYLSQFLQGATRVTRANEARHAPFAADVLREHERLVGAIEAGDPAAARAAAAEHMRGAARRIEQADPMFWQHDGGRLARPLISAGPV</sequence>
<keyword evidence="2" id="KW-0238">DNA-binding</keyword>
<accession>A0ABU9BAJ5</accession>
<evidence type="ECO:0000313" key="5">
    <source>
        <dbReference type="EMBL" id="MEK8026641.1"/>
    </source>
</evidence>
<gene>
    <name evidence="5" type="ORF">AACH11_11775</name>
</gene>
<dbReference type="Pfam" id="PF00392">
    <property type="entry name" value="GntR"/>
    <property type="match status" value="1"/>
</dbReference>
<dbReference type="SMART" id="SM00895">
    <property type="entry name" value="FCD"/>
    <property type="match status" value="1"/>
</dbReference>
<dbReference type="Pfam" id="PF07729">
    <property type="entry name" value="FCD"/>
    <property type="match status" value="1"/>
</dbReference>
<name>A0ABU9BAJ5_9BURK</name>
<dbReference type="PROSITE" id="PS50949">
    <property type="entry name" value="HTH_GNTR"/>
    <property type="match status" value="1"/>
</dbReference>
<dbReference type="InterPro" id="IPR008920">
    <property type="entry name" value="TF_FadR/GntR_C"/>
</dbReference>
<feature type="domain" description="HTH gntR-type" evidence="4">
    <location>
        <begin position="12"/>
        <end position="80"/>
    </location>
</feature>
<dbReference type="InterPro" id="IPR036388">
    <property type="entry name" value="WH-like_DNA-bd_sf"/>
</dbReference>
<evidence type="ECO:0000256" key="2">
    <source>
        <dbReference type="ARBA" id="ARBA00023125"/>
    </source>
</evidence>
<dbReference type="RefSeq" id="WP_341374426.1">
    <property type="nucleotide sequence ID" value="NZ_JBBUTF010000009.1"/>
</dbReference>
<dbReference type="InterPro" id="IPR000524">
    <property type="entry name" value="Tscrpt_reg_HTH_GntR"/>
</dbReference>
<comment type="caution">
    <text evidence="5">The sequence shown here is derived from an EMBL/GenBank/DDBJ whole genome shotgun (WGS) entry which is preliminary data.</text>
</comment>
<dbReference type="Proteomes" id="UP001368500">
    <property type="component" value="Unassembled WGS sequence"/>
</dbReference>
<dbReference type="Gene3D" id="1.20.120.530">
    <property type="entry name" value="GntR ligand-binding domain-like"/>
    <property type="match status" value="1"/>
</dbReference>
<dbReference type="Gene3D" id="1.10.10.10">
    <property type="entry name" value="Winged helix-like DNA-binding domain superfamily/Winged helix DNA-binding domain"/>
    <property type="match status" value="1"/>
</dbReference>
<keyword evidence="3" id="KW-0804">Transcription</keyword>
<keyword evidence="1" id="KW-0805">Transcription regulation</keyword>
<organism evidence="5 6">
    <name type="scientific">Pseudaquabacterium rugosum</name>
    <dbReference type="NCBI Taxonomy" id="2984194"/>
    <lineage>
        <taxon>Bacteria</taxon>
        <taxon>Pseudomonadati</taxon>
        <taxon>Pseudomonadota</taxon>
        <taxon>Betaproteobacteria</taxon>
        <taxon>Burkholderiales</taxon>
        <taxon>Sphaerotilaceae</taxon>
        <taxon>Pseudaquabacterium</taxon>
    </lineage>
</organism>
<dbReference type="SUPFAM" id="SSF46785">
    <property type="entry name" value="Winged helix' DNA-binding domain"/>
    <property type="match status" value="1"/>
</dbReference>
<reference evidence="5 6" key="1">
    <citation type="submission" date="2024-04" db="EMBL/GenBank/DDBJ databases">
        <title>Novel species of the genus Ideonella isolated from streams.</title>
        <authorList>
            <person name="Lu H."/>
        </authorList>
    </citation>
    <scope>NUCLEOTIDE SEQUENCE [LARGE SCALE GENOMIC DNA]</scope>
    <source>
        <strain evidence="5 6">BYS139W</strain>
    </source>
</reference>
<evidence type="ECO:0000256" key="3">
    <source>
        <dbReference type="ARBA" id="ARBA00023163"/>
    </source>
</evidence>
<evidence type="ECO:0000259" key="4">
    <source>
        <dbReference type="PROSITE" id="PS50949"/>
    </source>
</evidence>
<proteinExistence type="predicted"/>
<dbReference type="CDD" id="cd07377">
    <property type="entry name" value="WHTH_GntR"/>
    <property type="match status" value="1"/>
</dbReference>
<dbReference type="PRINTS" id="PR00035">
    <property type="entry name" value="HTHGNTR"/>
</dbReference>
<dbReference type="EMBL" id="JBBUTF010000009">
    <property type="protein sequence ID" value="MEK8026641.1"/>
    <property type="molecule type" value="Genomic_DNA"/>
</dbReference>
<evidence type="ECO:0000256" key="1">
    <source>
        <dbReference type="ARBA" id="ARBA00023015"/>
    </source>
</evidence>
<protein>
    <submittedName>
        <fullName evidence="5">FadR/GntR family transcriptional regulator</fullName>
    </submittedName>
</protein>
<keyword evidence="6" id="KW-1185">Reference proteome</keyword>
<evidence type="ECO:0000313" key="6">
    <source>
        <dbReference type="Proteomes" id="UP001368500"/>
    </source>
</evidence>
<dbReference type="SUPFAM" id="SSF48008">
    <property type="entry name" value="GntR ligand-binding domain-like"/>
    <property type="match status" value="1"/>
</dbReference>
<dbReference type="PANTHER" id="PTHR43537">
    <property type="entry name" value="TRANSCRIPTIONAL REGULATOR, GNTR FAMILY"/>
    <property type="match status" value="1"/>
</dbReference>
<dbReference type="InterPro" id="IPR036390">
    <property type="entry name" value="WH_DNA-bd_sf"/>
</dbReference>
<dbReference type="PANTHER" id="PTHR43537:SF5">
    <property type="entry name" value="UXU OPERON TRANSCRIPTIONAL REGULATOR"/>
    <property type="match status" value="1"/>
</dbReference>
<dbReference type="SMART" id="SM00345">
    <property type="entry name" value="HTH_GNTR"/>
    <property type="match status" value="1"/>
</dbReference>
<dbReference type="InterPro" id="IPR011711">
    <property type="entry name" value="GntR_C"/>
</dbReference>